<evidence type="ECO:0000313" key="1">
    <source>
        <dbReference type="EMBL" id="KAK9810906.1"/>
    </source>
</evidence>
<keyword evidence="2" id="KW-1185">Reference proteome</keyword>
<gene>
    <name evidence="1" type="ORF">WJX73_007195</name>
</gene>
<name>A0AAW1PN78_9CHLO</name>
<protein>
    <submittedName>
        <fullName evidence="1">Uncharacterized protein</fullName>
    </submittedName>
</protein>
<evidence type="ECO:0000313" key="2">
    <source>
        <dbReference type="Proteomes" id="UP001465755"/>
    </source>
</evidence>
<accession>A0AAW1PN78</accession>
<dbReference type="EMBL" id="JALJOQ010000013">
    <property type="protein sequence ID" value="KAK9810906.1"/>
    <property type="molecule type" value="Genomic_DNA"/>
</dbReference>
<sequence length="71" mass="7938">MKRAVPGLWYVDIQQNRAKIRPMLANPRVVGTVEAAETQTASEAHPLTRDQSVPKLFEQMVTIDFTTVTAL</sequence>
<reference evidence="1 2" key="1">
    <citation type="journal article" date="2024" name="Nat. Commun.">
        <title>Phylogenomics reveals the evolutionary origins of lichenization in chlorophyte algae.</title>
        <authorList>
            <person name="Puginier C."/>
            <person name="Libourel C."/>
            <person name="Otte J."/>
            <person name="Skaloud P."/>
            <person name="Haon M."/>
            <person name="Grisel S."/>
            <person name="Petersen M."/>
            <person name="Berrin J.G."/>
            <person name="Delaux P.M."/>
            <person name="Dal Grande F."/>
            <person name="Keller J."/>
        </authorList>
    </citation>
    <scope>NUCLEOTIDE SEQUENCE [LARGE SCALE GENOMIC DNA]</scope>
    <source>
        <strain evidence="1 2">SAG 2036</strain>
    </source>
</reference>
<organism evidence="1 2">
    <name type="scientific">Symbiochloris irregularis</name>
    <dbReference type="NCBI Taxonomy" id="706552"/>
    <lineage>
        <taxon>Eukaryota</taxon>
        <taxon>Viridiplantae</taxon>
        <taxon>Chlorophyta</taxon>
        <taxon>core chlorophytes</taxon>
        <taxon>Trebouxiophyceae</taxon>
        <taxon>Trebouxiales</taxon>
        <taxon>Trebouxiaceae</taxon>
        <taxon>Symbiochloris</taxon>
    </lineage>
</organism>
<proteinExistence type="predicted"/>
<dbReference type="Proteomes" id="UP001465755">
    <property type="component" value="Unassembled WGS sequence"/>
</dbReference>
<comment type="caution">
    <text evidence="1">The sequence shown here is derived from an EMBL/GenBank/DDBJ whole genome shotgun (WGS) entry which is preliminary data.</text>
</comment>
<dbReference type="AlphaFoldDB" id="A0AAW1PN78"/>